<organism evidence="1 2">
    <name type="scientific">Qipengyuania spongiae</name>
    <dbReference type="NCBI Taxonomy" id="2909673"/>
    <lineage>
        <taxon>Bacteria</taxon>
        <taxon>Pseudomonadati</taxon>
        <taxon>Pseudomonadota</taxon>
        <taxon>Alphaproteobacteria</taxon>
        <taxon>Sphingomonadales</taxon>
        <taxon>Erythrobacteraceae</taxon>
        <taxon>Qipengyuania</taxon>
    </lineage>
</organism>
<reference evidence="1" key="1">
    <citation type="submission" date="2022-02" db="EMBL/GenBank/DDBJ databases">
        <title>Qipengyuania spongiae sp. nov., isolated from marine sponge.</title>
        <authorList>
            <person name="Li Z."/>
            <person name="Zhang M."/>
        </authorList>
    </citation>
    <scope>NUCLEOTIDE SEQUENCE</scope>
    <source>
        <strain evidence="1">PHS-Z21</strain>
    </source>
</reference>
<gene>
    <name evidence="1" type="ORF">L1F33_07970</name>
</gene>
<sequence length="47" mass="5298">MFLTTTDEVVWIIESEEPECEFVGSAVIVEGVVTSRDRLRADWIGLV</sequence>
<accession>A0ABY5SUH0</accession>
<protein>
    <submittedName>
        <fullName evidence="1">DUF5818 domain-containing protein</fullName>
    </submittedName>
</protein>
<dbReference type="InterPro" id="IPR043856">
    <property type="entry name" value="DUF5818"/>
</dbReference>
<keyword evidence="2" id="KW-1185">Reference proteome</keyword>
<dbReference type="Pfam" id="PF19135">
    <property type="entry name" value="DUF5818"/>
    <property type="match status" value="1"/>
</dbReference>
<dbReference type="EMBL" id="CP092471">
    <property type="protein sequence ID" value="UVI38213.1"/>
    <property type="molecule type" value="Genomic_DNA"/>
</dbReference>
<proteinExistence type="predicted"/>
<name>A0ABY5SUH0_9SPHN</name>
<dbReference type="Proteomes" id="UP001065265">
    <property type="component" value="Chromosome"/>
</dbReference>
<evidence type="ECO:0000313" key="1">
    <source>
        <dbReference type="EMBL" id="UVI38213.1"/>
    </source>
</evidence>
<dbReference type="RefSeq" id="WP_233396903.1">
    <property type="nucleotide sequence ID" value="NZ_CP092471.1"/>
</dbReference>
<evidence type="ECO:0000313" key="2">
    <source>
        <dbReference type="Proteomes" id="UP001065265"/>
    </source>
</evidence>